<dbReference type="FunFam" id="2.40.50.140:FF:000155">
    <property type="entry name" value="rRNA biogenesis protein RRP5"/>
    <property type="match status" value="1"/>
</dbReference>
<sequence>MHELLHSFKQRKVKGGFIALKIDLQKAYDRVNWNFLRAVLLNFGCHLTFVNWVMEWVSTVTFSVLVNGGMSNYFQPSRGLRQGDPLSPYLFILCQEVLARLIDREQAIGTICGVSMNRGGPSFTNVMFADDIMLFSKAHSRDVLALNNCLETYRTWSGQFVNRSKSGIIFSKLVTPSQKRRLKRELQMKKVSDQAKYLGAPLFSSGYRVKDFQFLQDKLEAKLKGWRSKSLSWVGHSTLIKSEAQAIPTYTFSTFDVPVAVCDKLDAAMRRTAKRFNDALIAKLTWMVASKRMSPCMIALRKSVEAIIKKIIIPLNPRLDKMVWILDPKGTFSVKSVIKANQDQVLEATDVCWKSLWKLRIHERYKILVWRIATGILPTKVNLALKLGHGDRVCPFCQESDETIEHLFFHCHIARALWFGTPLVDKKLKEQTVIHFAITLDVIWNLRNQIQIRWKINALTWEAPPIGVIKVNVDAAISPAKQTIAVIARDFKGIPIKAWAKENEHQDPTIAEAAAICWALEVAKAEGFLEIIVESDARVCVDALSCNVGVCPWTISALTAYSLELAVSFSTCLFSWVKREANQSAHVLAKGYVKNVTSKGCSIFLSRKIDAKILLSNLSDGYVENPEKDFPVGKLLIGRVLSVEPLSKRVEVTLKTLSASSAPKSELNDLRTLHIRDIISGRIKRIESYGLFITIEDTNLVGLCHVSELSDDHIDKTKYRAGERVTAKILKVDEQRHRVSLGMKNSYMGDSSDNELPSKQESDEAIRENGFSDDTQMVTFPGSNLLELQNLDIDGEDGECLVLAQAESRASIPALEVSLDDIDQTEMDNLNQEQIYEADTINEKNKRRSKKKDKEEREQEIRAAEERLLENDIPRTADEFEKLVRSSPNSSFVWIKYMAFMLSMADVEKARSIAERALKTINILEENEKLNIWVAYFNLENEHGNPPEYNDPKKVYLALLGMYERTEQHKLGGELLDKMVKKFKHSCKKDSWSPSGEQPSTQTAMDSLGTVASILSNVTRAAGLSFSNWSSISSLSQPSIPPGNHEFWYCSRSRLLNNSSKTIGNSQDASELRRCDKKPVTMSIPVPKGLRE</sequence>
<dbReference type="SUPFAM" id="SSF50249">
    <property type="entry name" value="Nucleic acid-binding proteins"/>
    <property type="match status" value="2"/>
</dbReference>
<evidence type="ECO:0000259" key="7">
    <source>
        <dbReference type="PROSITE" id="PS50878"/>
    </source>
</evidence>
<dbReference type="InterPro" id="IPR003029">
    <property type="entry name" value="S1_domain"/>
</dbReference>
<feature type="region of interest" description="Disordered" evidence="5">
    <location>
        <begin position="839"/>
        <end position="859"/>
    </location>
</feature>
<dbReference type="CDD" id="cd01650">
    <property type="entry name" value="RT_nLTR_like"/>
    <property type="match status" value="1"/>
</dbReference>
<dbReference type="Pfam" id="PF00575">
    <property type="entry name" value="S1"/>
    <property type="match status" value="1"/>
</dbReference>
<evidence type="ECO:0000259" key="6">
    <source>
        <dbReference type="PROSITE" id="PS50126"/>
    </source>
</evidence>
<dbReference type="InterPro" id="IPR011990">
    <property type="entry name" value="TPR-like_helical_dom_sf"/>
</dbReference>
<dbReference type="InterPro" id="IPR012340">
    <property type="entry name" value="NA-bd_OB-fold"/>
</dbReference>
<keyword evidence="4" id="KW-0539">Nucleus</keyword>
<evidence type="ECO:0008006" key="9">
    <source>
        <dbReference type="Google" id="ProtNLM"/>
    </source>
</evidence>
<accession>A0A2N9EKE9</accession>
<dbReference type="InterPro" id="IPR045209">
    <property type="entry name" value="Rrp5"/>
</dbReference>
<dbReference type="PANTHER" id="PTHR23270">
    <property type="entry name" value="PROGRAMMED CELL DEATH PROTEIN 11 PRE-RRNA PROCESSING PROTEIN RRP5"/>
    <property type="match status" value="1"/>
</dbReference>
<dbReference type="InterPro" id="IPR026960">
    <property type="entry name" value="RVT-Znf"/>
</dbReference>
<dbReference type="SUPFAM" id="SSF48452">
    <property type="entry name" value="TPR-like"/>
    <property type="match status" value="1"/>
</dbReference>
<dbReference type="PANTHER" id="PTHR23270:SF10">
    <property type="entry name" value="PROTEIN RRP5 HOMOLOG"/>
    <property type="match status" value="1"/>
</dbReference>
<dbReference type="InterPro" id="IPR002156">
    <property type="entry name" value="RNaseH_domain"/>
</dbReference>
<dbReference type="Gene3D" id="3.30.420.10">
    <property type="entry name" value="Ribonuclease H-like superfamily/Ribonuclease H"/>
    <property type="match status" value="1"/>
</dbReference>
<dbReference type="InterPro" id="IPR003107">
    <property type="entry name" value="HAT"/>
</dbReference>
<dbReference type="InterPro" id="IPR044730">
    <property type="entry name" value="RNase_H-like_dom_plant"/>
</dbReference>
<dbReference type="InterPro" id="IPR036397">
    <property type="entry name" value="RNaseH_sf"/>
</dbReference>
<evidence type="ECO:0000256" key="5">
    <source>
        <dbReference type="SAM" id="MobiDB-lite"/>
    </source>
</evidence>
<dbReference type="EMBL" id="OIVN01000151">
    <property type="protein sequence ID" value="SPC75272.1"/>
    <property type="molecule type" value="Genomic_DNA"/>
</dbReference>
<dbReference type="SMART" id="SM00316">
    <property type="entry name" value="S1"/>
    <property type="match status" value="2"/>
</dbReference>
<dbReference type="CDD" id="cd06222">
    <property type="entry name" value="RNase_H_like"/>
    <property type="match status" value="1"/>
</dbReference>
<evidence type="ECO:0000256" key="1">
    <source>
        <dbReference type="ARBA" id="ARBA00004604"/>
    </source>
</evidence>
<dbReference type="SUPFAM" id="SSF53098">
    <property type="entry name" value="Ribonuclease H-like"/>
    <property type="match status" value="1"/>
</dbReference>
<dbReference type="PROSITE" id="PS50126">
    <property type="entry name" value="S1"/>
    <property type="match status" value="2"/>
</dbReference>
<evidence type="ECO:0000313" key="8">
    <source>
        <dbReference type="EMBL" id="SPC75272.1"/>
    </source>
</evidence>
<dbReference type="Gene3D" id="2.40.50.140">
    <property type="entry name" value="Nucleic acid-binding proteins"/>
    <property type="match status" value="2"/>
</dbReference>
<dbReference type="InterPro" id="IPR012337">
    <property type="entry name" value="RNaseH-like_sf"/>
</dbReference>
<dbReference type="GO" id="GO:0032040">
    <property type="term" value="C:small-subunit processome"/>
    <property type="evidence" value="ECO:0007669"/>
    <property type="project" value="TreeGrafter"/>
</dbReference>
<dbReference type="Pfam" id="PF13456">
    <property type="entry name" value="RVT_3"/>
    <property type="match status" value="1"/>
</dbReference>
<dbReference type="Pfam" id="PF13966">
    <property type="entry name" value="zf-RVT"/>
    <property type="match status" value="1"/>
</dbReference>
<comment type="subcellular location">
    <subcellularLocation>
        <location evidence="1">Nucleus</location>
        <location evidence="1">Nucleolus</location>
    </subcellularLocation>
</comment>
<evidence type="ECO:0000256" key="4">
    <source>
        <dbReference type="ARBA" id="ARBA00023242"/>
    </source>
</evidence>
<keyword evidence="3" id="KW-0677">Repeat</keyword>
<name>A0A2N9EKE9_FAGSY</name>
<dbReference type="Gene3D" id="1.25.40.10">
    <property type="entry name" value="Tetratricopeptide repeat domain"/>
    <property type="match status" value="1"/>
</dbReference>
<feature type="domain" description="Reverse transcriptase" evidence="7">
    <location>
        <begin position="1"/>
        <end position="202"/>
    </location>
</feature>
<dbReference type="SMART" id="SM00386">
    <property type="entry name" value="HAT"/>
    <property type="match status" value="2"/>
</dbReference>
<proteinExistence type="predicted"/>
<keyword evidence="2" id="KW-0698">rRNA processing</keyword>
<gene>
    <name evidence="8" type="ORF">FSB_LOCUS3154</name>
</gene>
<dbReference type="SUPFAM" id="SSF56672">
    <property type="entry name" value="DNA/RNA polymerases"/>
    <property type="match status" value="1"/>
</dbReference>
<protein>
    <recommendedName>
        <fullName evidence="9">Reverse transcriptase domain-containing protein</fullName>
    </recommendedName>
</protein>
<dbReference type="AlphaFoldDB" id="A0A2N9EKE9"/>
<dbReference type="Pfam" id="PF00078">
    <property type="entry name" value="RVT_1"/>
    <property type="match status" value="1"/>
</dbReference>
<dbReference type="FunFam" id="2.40.50.140:FF:000103">
    <property type="entry name" value="protein RRP5 homolog"/>
    <property type="match status" value="1"/>
</dbReference>
<feature type="domain" description="S1 motif" evidence="6">
    <location>
        <begin position="586"/>
        <end position="655"/>
    </location>
</feature>
<feature type="domain" description="S1 motif" evidence="6">
    <location>
        <begin position="676"/>
        <end position="744"/>
    </location>
</feature>
<evidence type="ECO:0000256" key="2">
    <source>
        <dbReference type="ARBA" id="ARBA00022552"/>
    </source>
</evidence>
<dbReference type="InterPro" id="IPR000477">
    <property type="entry name" value="RT_dom"/>
</dbReference>
<dbReference type="GO" id="GO:0006364">
    <property type="term" value="P:rRNA processing"/>
    <property type="evidence" value="ECO:0007669"/>
    <property type="project" value="UniProtKB-KW"/>
</dbReference>
<dbReference type="InterPro" id="IPR043502">
    <property type="entry name" value="DNA/RNA_pol_sf"/>
</dbReference>
<dbReference type="PROSITE" id="PS50878">
    <property type="entry name" value="RT_POL"/>
    <property type="match status" value="1"/>
</dbReference>
<reference evidence="8" key="1">
    <citation type="submission" date="2018-02" db="EMBL/GenBank/DDBJ databases">
        <authorList>
            <person name="Cohen D.B."/>
            <person name="Kent A.D."/>
        </authorList>
    </citation>
    <scope>NUCLEOTIDE SEQUENCE</scope>
</reference>
<dbReference type="GO" id="GO:0003723">
    <property type="term" value="F:RNA binding"/>
    <property type="evidence" value="ECO:0007669"/>
    <property type="project" value="TreeGrafter"/>
</dbReference>
<dbReference type="GO" id="GO:0004523">
    <property type="term" value="F:RNA-DNA hybrid ribonuclease activity"/>
    <property type="evidence" value="ECO:0007669"/>
    <property type="project" value="InterPro"/>
</dbReference>
<evidence type="ECO:0000256" key="3">
    <source>
        <dbReference type="ARBA" id="ARBA00022737"/>
    </source>
</evidence>
<organism evidence="8">
    <name type="scientific">Fagus sylvatica</name>
    <name type="common">Beechnut</name>
    <dbReference type="NCBI Taxonomy" id="28930"/>
    <lineage>
        <taxon>Eukaryota</taxon>
        <taxon>Viridiplantae</taxon>
        <taxon>Streptophyta</taxon>
        <taxon>Embryophyta</taxon>
        <taxon>Tracheophyta</taxon>
        <taxon>Spermatophyta</taxon>
        <taxon>Magnoliopsida</taxon>
        <taxon>eudicotyledons</taxon>
        <taxon>Gunneridae</taxon>
        <taxon>Pentapetalae</taxon>
        <taxon>rosids</taxon>
        <taxon>fabids</taxon>
        <taxon>Fagales</taxon>
        <taxon>Fagaceae</taxon>
        <taxon>Fagus</taxon>
    </lineage>
</organism>